<dbReference type="Proteomes" id="UP000308600">
    <property type="component" value="Unassembled WGS sequence"/>
</dbReference>
<evidence type="ECO:0000313" key="2">
    <source>
        <dbReference type="Proteomes" id="UP000308600"/>
    </source>
</evidence>
<keyword evidence="2" id="KW-1185">Reference proteome</keyword>
<protein>
    <submittedName>
        <fullName evidence="1">Uncharacterized protein</fullName>
    </submittedName>
</protein>
<sequence>MIFKLTLTFLHLYRFKMASSTPPPVPSVDGDQTPIICPMKRCGMVFTSNSELVGHGFKLHPEVRKVLSPKKLPPLCPVKDCKLRIKKTCSHKRTHEGNLKWACSKEGCSVRYSSSRPLKVHLLHVHDVIYTPTSESAYYKKRASEKAGRYTPYPLPTSKPESTSTTTTFSSASETLLDEPTSSHEASSSESSPPSSPSHFPIRNKTTLFPTLQLPIPVDNRSTHWKNKLSQDELSGSEERITLAPLRSPSLWSRKDVVTLPSFRTLVASLGVAHTLS</sequence>
<accession>A0ACD3AV39</accession>
<name>A0ACD3AV39_9AGAR</name>
<reference evidence="1 2" key="1">
    <citation type="journal article" date="2019" name="Nat. Ecol. Evol.">
        <title>Megaphylogeny resolves global patterns of mushroom evolution.</title>
        <authorList>
            <person name="Varga T."/>
            <person name="Krizsan K."/>
            <person name="Foldi C."/>
            <person name="Dima B."/>
            <person name="Sanchez-Garcia M."/>
            <person name="Sanchez-Ramirez S."/>
            <person name="Szollosi G.J."/>
            <person name="Szarkandi J.G."/>
            <person name="Papp V."/>
            <person name="Albert L."/>
            <person name="Andreopoulos W."/>
            <person name="Angelini C."/>
            <person name="Antonin V."/>
            <person name="Barry K.W."/>
            <person name="Bougher N.L."/>
            <person name="Buchanan P."/>
            <person name="Buyck B."/>
            <person name="Bense V."/>
            <person name="Catcheside P."/>
            <person name="Chovatia M."/>
            <person name="Cooper J."/>
            <person name="Damon W."/>
            <person name="Desjardin D."/>
            <person name="Finy P."/>
            <person name="Geml J."/>
            <person name="Haridas S."/>
            <person name="Hughes K."/>
            <person name="Justo A."/>
            <person name="Karasinski D."/>
            <person name="Kautmanova I."/>
            <person name="Kiss B."/>
            <person name="Kocsube S."/>
            <person name="Kotiranta H."/>
            <person name="LaButti K.M."/>
            <person name="Lechner B.E."/>
            <person name="Liimatainen K."/>
            <person name="Lipzen A."/>
            <person name="Lukacs Z."/>
            <person name="Mihaltcheva S."/>
            <person name="Morgado L.N."/>
            <person name="Niskanen T."/>
            <person name="Noordeloos M.E."/>
            <person name="Ohm R.A."/>
            <person name="Ortiz-Santana B."/>
            <person name="Ovrebo C."/>
            <person name="Racz N."/>
            <person name="Riley R."/>
            <person name="Savchenko A."/>
            <person name="Shiryaev A."/>
            <person name="Soop K."/>
            <person name="Spirin V."/>
            <person name="Szebenyi C."/>
            <person name="Tomsovsky M."/>
            <person name="Tulloss R.E."/>
            <person name="Uehling J."/>
            <person name="Grigoriev I.V."/>
            <person name="Vagvolgyi C."/>
            <person name="Papp T."/>
            <person name="Martin F.M."/>
            <person name="Miettinen O."/>
            <person name="Hibbett D.S."/>
            <person name="Nagy L.G."/>
        </authorList>
    </citation>
    <scope>NUCLEOTIDE SEQUENCE [LARGE SCALE GENOMIC DNA]</scope>
    <source>
        <strain evidence="1 2">NL-1719</strain>
    </source>
</reference>
<proteinExistence type="predicted"/>
<dbReference type="EMBL" id="ML208334">
    <property type="protein sequence ID" value="TFK69224.1"/>
    <property type="molecule type" value="Genomic_DNA"/>
</dbReference>
<organism evidence="1 2">
    <name type="scientific">Pluteus cervinus</name>
    <dbReference type="NCBI Taxonomy" id="181527"/>
    <lineage>
        <taxon>Eukaryota</taxon>
        <taxon>Fungi</taxon>
        <taxon>Dikarya</taxon>
        <taxon>Basidiomycota</taxon>
        <taxon>Agaricomycotina</taxon>
        <taxon>Agaricomycetes</taxon>
        <taxon>Agaricomycetidae</taxon>
        <taxon>Agaricales</taxon>
        <taxon>Pluteineae</taxon>
        <taxon>Pluteaceae</taxon>
        <taxon>Pluteus</taxon>
    </lineage>
</organism>
<gene>
    <name evidence="1" type="ORF">BDN72DRAFT_897432</name>
</gene>
<evidence type="ECO:0000313" key="1">
    <source>
        <dbReference type="EMBL" id="TFK69224.1"/>
    </source>
</evidence>